<sequence length="212" mass="23981">MEILTIGAQVNHVAPSGPEWAKEISEYLDTGKHSEGKEEARKVRRNATRFVKVDGILYKKGFATPLLRCILPEEVQFGIPNSIVSDNGKQFDSKHYKEWYKELGIQVKYSSPGHPQANRQVESTNKSFLGILRKKFGIKKGEWTKELPGVLWAYRTTVKTPTGEIPFTLAFGNEAVAPVEVGLPIYWTSYFNQAENNEALEEHLDLLEEKGE</sequence>
<dbReference type="InterPro" id="IPR001584">
    <property type="entry name" value="Integrase_cat-core"/>
</dbReference>
<dbReference type="PROSITE" id="PS50994">
    <property type="entry name" value="INTEGRASE"/>
    <property type="match status" value="1"/>
</dbReference>
<dbReference type="PANTHER" id="PTHR48475:SF2">
    <property type="entry name" value="RIBONUCLEASE H"/>
    <property type="match status" value="1"/>
</dbReference>
<accession>A0A2I4GSM8</accession>
<dbReference type="SUPFAM" id="SSF53098">
    <property type="entry name" value="Ribonuclease H-like"/>
    <property type="match status" value="1"/>
</dbReference>
<dbReference type="GO" id="GO:0003676">
    <property type="term" value="F:nucleic acid binding"/>
    <property type="evidence" value="ECO:0007669"/>
    <property type="project" value="InterPro"/>
</dbReference>
<dbReference type="InterPro" id="IPR036397">
    <property type="entry name" value="RNaseH_sf"/>
</dbReference>
<evidence type="ECO:0000259" key="1">
    <source>
        <dbReference type="PROSITE" id="PS50994"/>
    </source>
</evidence>
<name>A0A2I4GSM8_JUGRE</name>
<dbReference type="STRING" id="51240.A0A2I4GSM8"/>
<dbReference type="PANTHER" id="PTHR48475">
    <property type="entry name" value="RIBONUCLEASE H"/>
    <property type="match status" value="1"/>
</dbReference>
<dbReference type="GO" id="GO:0015074">
    <property type="term" value="P:DNA integration"/>
    <property type="evidence" value="ECO:0007669"/>
    <property type="project" value="InterPro"/>
</dbReference>
<dbReference type="GeneID" id="109010497"/>
<feature type="domain" description="Integrase catalytic" evidence="1">
    <location>
        <begin position="11"/>
        <end position="174"/>
    </location>
</feature>
<evidence type="ECO:0000313" key="3">
    <source>
        <dbReference type="RefSeq" id="XP_018846900.2"/>
    </source>
</evidence>
<dbReference type="Proteomes" id="UP000235220">
    <property type="component" value="Chromosome 7"/>
</dbReference>
<evidence type="ECO:0000313" key="2">
    <source>
        <dbReference type="Proteomes" id="UP000235220"/>
    </source>
</evidence>
<organism evidence="2 3">
    <name type="scientific">Juglans regia</name>
    <name type="common">English walnut</name>
    <dbReference type="NCBI Taxonomy" id="51240"/>
    <lineage>
        <taxon>Eukaryota</taxon>
        <taxon>Viridiplantae</taxon>
        <taxon>Streptophyta</taxon>
        <taxon>Embryophyta</taxon>
        <taxon>Tracheophyta</taxon>
        <taxon>Spermatophyta</taxon>
        <taxon>Magnoliopsida</taxon>
        <taxon>eudicotyledons</taxon>
        <taxon>Gunneridae</taxon>
        <taxon>Pentapetalae</taxon>
        <taxon>rosids</taxon>
        <taxon>fabids</taxon>
        <taxon>Fagales</taxon>
        <taxon>Juglandaceae</taxon>
        <taxon>Juglans</taxon>
    </lineage>
</organism>
<dbReference type="InterPro" id="IPR012337">
    <property type="entry name" value="RNaseH-like_sf"/>
</dbReference>
<dbReference type="RefSeq" id="XP_018846900.2">
    <property type="nucleotide sequence ID" value="XM_018991355.2"/>
</dbReference>
<dbReference type="Gene3D" id="3.30.420.10">
    <property type="entry name" value="Ribonuclease H-like superfamily/Ribonuclease H"/>
    <property type="match status" value="1"/>
</dbReference>
<dbReference type="OrthoDB" id="1739513at2759"/>
<keyword evidence="2" id="KW-1185">Reference proteome</keyword>
<gene>
    <name evidence="3" type="primary">LOC109010497</name>
</gene>
<protein>
    <submittedName>
        <fullName evidence="3">Uncharacterized protein LOC109010497</fullName>
    </submittedName>
</protein>
<dbReference type="KEGG" id="jre:109010497"/>
<dbReference type="Gramene" id="Jr07_20430_p1">
    <property type="protein sequence ID" value="cds.Jr07_20430_p1"/>
    <property type="gene ID" value="Jr07_20430"/>
</dbReference>
<reference evidence="3" key="1">
    <citation type="submission" date="2025-08" db="UniProtKB">
        <authorList>
            <consortium name="RefSeq"/>
        </authorList>
    </citation>
    <scope>IDENTIFICATION</scope>
    <source>
        <tissue evidence="3">Leaves</tissue>
    </source>
</reference>
<proteinExistence type="predicted"/>
<dbReference type="AlphaFoldDB" id="A0A2I4GSM8"/>